<dbReference type="EMBL" id="KI287919">
    <property type="protein sequence ID" value="ESA09588.1"/>
    <property type="molecule type" value="Genomic_DNA"/>
</dbReference>
<feature type="transmembrane region" description="Helical" evidence="1">
    <location>
        <begin position="18"/>
        <end position="42"/>
    </location>
</feature>
<dbReference type="HOGENOM" id="CLU_2016428_0_0_1"/>
<gene>
    <name evidence="2" type="ORF">GLOINDRAFT_203212</name>
</gene>
<organism evidence="2">
    <name type="scientific">Rhizophagus irregularis (strain DAOM 181602 / DAOM 197198 / MUCL 43194)</name>
    <name type="common">Arbuscular mycorrhizal fungus</name>
    <name type="synonym">Glomus intraradices</name>
    <dbReference type="NCBI Taxonomy" id="747089"/>
    <lineage>
        <taxon>Eukaryota</taxon>
        <taxon>Fungi</taxon>
        <taxon>Fungi incertae sedis</taxon>
        <taxon>Mucoromycota</taxon>
        <taxon>Glomeromycotina</taxon>
        <taxon>Glomeromycetes</taxon>
        <taxon>Glomerales</taxon>
        <taxon>Glomeraceae</taxon>
        <taxon>Rhizophagus</taxon>
    </lineage>
</organism>
<name>U9TTE9_RHIID</name>
<evidence type="ECO:0000313" key="2">
    <source>
        <dbReference type="EMBL" id="ESA09588.1"/>
    </source>
</evidence>
<dbReference type="AlphaFoldDB" id="U9TTE9"/>
<feature type="transmembrane region" description="Helical" evidence="1">
    <location>
        <begin position="95"/>
        <end position="114"/>
    </location>
</feature>
<keyword evidence="1" id="KW-0812">Transmembrane</keyword>
<proteinExistence type="predicted"/>
<keyword evidence="1" id="KW-1133">Transmembrane helix</keyword>
<feature type="transmembrane region" description="Helical" evidence="1">
    <location>
        <begin position="63"/>
        <end position="83"/>
    </location>
</feature>
<keyword evidence="1" id="KW-0472">Membrane</keyword>
<protein>
    <submittedName>
        <fullName evidence="2">Uncharacterized protein</fullName>
    </submittedName>
</protein>
<evidence type="ECO:0000256" key="1">
    <source>
        <dbReference type="SAM" id="Phobius"/>
    </source>
</evidence>
<accession>U9TTE9</accession>
<sequence>MQQKIFAIVLTLCFKYDAFFDVFCSLTVISWIILILSTWNSIRCQRNFGLHLGQFREYCKFNLLNTPSLFDSIIYFTCFSDIIALKIINKDLPKLGFIFLSHYALITLFIHILLKISMQLLYF</sequence>
<reference evidence="2" key="1">
    <citation type="submission" date="2013-07" db="EMBL/GenBank/DDBJ databases">
        <title>The genome of an arbuscular mycorrhizal fungus provides insights into the evolution of the oldest plant symbiosis.</title>
        <authorList>
            <consortium name="DOE Joint Genome Institute"/>
            <person name="Tisserant E."/>
            <person name="Malbreil M."/>
            <person name="Kuo A."/>
            <person name="Kohler A."/>
            <person name="Symeonidi A."/>
            <person name="Balestrini R."/>
            <person name="Charron P."/>
            <person name="Duensing N."/>
            <person name="Frei-dit-Frey N."/>
            <person name="Gianinazzi-Pearson V."/>
            <person name="Gilbert B."/>
            <person name="Handa Y."/>
            <person name="Hijri M."/>
            <person name="Kaul R."/>
            <person name="Kawaguchi M."/>
            <person name="Krajinski F."/>
            <person name="Lammers P."/>
            <person name="Lapierre D."/>
            <person name="Masclaux F.G."/>
            <person name="Murat C."/>
            <person name="Morin E."/>
            <person name="Ndikumana S."/>
            <person name="Pagni M."/>
            <person name="Petitpierre D."/>
            <person name="Requena N."/>
            <person name="Rosikiewicz P."/>
            <person name="Riley R."/>
            <person name="Saito K."/>
            <person name="San Clemente H."/>
            <person name="Shapiro H."/>
            <person name="van Tuinen D."/>
            <person name="Becard G."/>
            <person name="Bonfante P."/>
            <person name="Paszkowski U."/>
            <person name="Shachar-Hill Y."/>
            <person name="Young J.P."/>
            <person name="Sanders I.R."/>
            <person name="Henrissat B."/>
            <person name="Rensing S.A."/>
            <person name="Grigoriev I.V."/>
            <person name="Corradi N."/>
            <person name="Roux C."/>
            <person name="Martin F."/>
        </authorList>
    </citation>
    <scope>NUCLEOTIDE SEQUENCE</scope>
    <source>
        <strain evidence="2">DAOM 197198</strain>
    </source>
</reference>